<evidence type="ECO:0000313" key="1">
    <source>
        <dbReference type="EMBL" id="JAH40279.1"/>
    </source>
</evidence>
<accession>A0A0E9SG01</accession>
<proteinExistence type="predicted"/>
<reference evidence="1" key="1">
    <citation type="submission" date="2014-11" db="EMBL/GenBank/DDBJ databases">
        <authorList>
            <person name="Amaro Gonzalez C."/>
        </authorList>
    </citation>
    <scope>NUCLEOTIDE SEQUENCE</scope>
</reference>
<sequence>MLFTRVIICIISSCFPYMASM</sequence>
<protein>
    <submittedName>
        <fullName evidence="1">Uncharacterized protein</fullName>
    </submittedName>
</protein>
<organism evidence="1">
    <name type="scientific">Anguilla anguilla</name>
    <name type="common">European freshwater eel</name>
    <name type="synonym">Muraena anguilla</name>
    <dbReference type="NCBI Taxonomy" id="7936"/>
    <lineage>
        <taxon>Eukaryota</taxon>
        <taxon>Metazoa</taxon>
        <taxon>Chordata</taxon>
        <taxon>Craniata</taxon>
        <taxon>Vertebrata</taxon>
        <taxon>Euteleostomi</taxon>
        <taxon>Actinopterygii</taxon>
        <taxon>Neopterygii</taxon>
        <taxon>Teleostei</taxon>
        <taxon>Anguilliformes</taxon>
        <taxon>Anguillidae</taxon>
        <taxon>Anguilla</taxon>
    </lineage>
</organism>
<reference evidence="1" key="2">
    <citation type="journal article" date="2015" name="Fish Shellfish Immunol.">
        <title>Early steps in the European eel (Anguilla anguilla)-Vibrio vulnificus interaction in the gills: Role of the RtxA13 toxin.</title>
        <authorList>
            <person name="Callol A."/>
            <person name="Pajuelo D."/>
            <person name="Ebbesson L."/>
            <person name="Teles M."/>
            <person name="MacKenzie S."/>
            <person name="Amaro C."/>
        </authorList>
    </citation>
    <scope>NUCLEOTIDE SEQUENCE</scope>
</reference>
<name>A0A0E9SG01_ANGAN</name>
<dbReference type="EMBL" id="GBXM01068298">
    <property type="protein sequence ID" value="JAH40279.1"/>
    <property type="molecule type" value="Transcribed_RNA"/>
</dbReference>
<dbReference type="AlphaFoldDB" id="A0A0E9SG01"/>